<dbReference type="GeneID" id="19180741"/>
<gene>
    <name evidence="1" type="ORF">A1O7_06163</name>
</gene>
<evidence type="ECO:0000313" key="2">
    <source>
        <dbReference type="Proteomes" id="UP000019473"/>
    </source>
</evidence>
<protein>
    <submittedName>
        <fullName evidence="1">Uncharacterized protein</fullName>
    </submittedName>
</protein>
<keyword evidence="2" id="KW-1185">Reference proteome</keyword>
<evidence type="ECO:0000313" key="1">
    <source>
        <dbReference type="EMBL" id="EXJ58733.1"/>
    </source>
</evidence>
<accession>W9VT35</accession>
<proteinExistence type="predicted"/>
<name>W9VT35_9EURO</name>
<comment type="caution">
    <text evidence="1">The sequence shown here is derived from an EMBL/GenBank/DDBJ whole genome shotgun (WGS) entry which is preliminary data.</text>
</comment>
<dbReference type="Proteomes" id="UP000019473">
    <property type="component" value="Unassembled WGS sequence"/>
</dbReference>
<dbReference type="HOGENOM" id="CLU_940099_0_0_1"/>
<sequence>MVPAALPPSLAAKLSANLRYLEMPLMAVASLRWDGVLRGFSGLRELCIRPFAIQVPGPADLPDEWDVRGPLPPSLRAPLQALRFSFGLPHSWPGDVSWRRLLLPVSNELLHFGLAVRKLKSRRLARHIPVPNLLPITHPDYACRTAEYKRSYWLAIYILEWMMDLRRHVFLSVQGDEPETHWVYAHVANGHIDFLRIFYSTLLVMWQEGDPNGLPALRTTLLERQTMGVGPLKIKLAIQLFIQRPEEDKVHLCEIEWDLLKEWYWDVPVSQPYVPEPRDQAAFDQLLGRAVDIEWV</sequence>
<dbReference type="EMBL" id="AMGW01000004">
    <property type="protein sequence ID" value="EXJ58733.1"/>
    <property type="molecule type" value="Genomic_DNA"/>
</dbReference>
<dbReference type="RefSeq" id="XP_007758356.1">
    <property type="nucleotide sequence ID" value="XM_007760166.1"/>
</dbReference>
<organism evidence="1 2">
    <name type="scientific">Cladophialophora yegresii CBS 114405</name>
    <dbReference type="NCBI Taxonomy" id="1182544"/>
    <lineage>
        <taxon>Eukaryota</taxon>
        <taxon>Fungi</taxon>
        <taxon>Dikarya</taxon>
        <taxon>Ascomycota</taxon>
        <taxon>Pezizomycotina</taxon>
        <taxon>Eurotiomycetes</taxon>
        <taxon>Chaetothyriomycetidae</taxon>
        <taxon>Chaetothyriales</taxon>
        <taxon>Herpotrichiellaceae</taxon>
        <taxon>Cladophialophora</taxon>
    </lineage>
</organism>
<dbReference type="AlphaFoldDB" id="W9VT35"/>
<dbReference type="VEuPathDB" id="FungiDB:A1O7_06163"/>
<reference evidence="1 2" key="1">
    <citation type="submission" date="2013-03" db="EMBL/GenBank/DDBJ databases">
        <title>The Genome Sequence of Cladophialophora yegresii CBS 114405.</title>
        <authorList>
            <consortium name="The Broad Institute Genomics Platform"/>
            <person name="Cuomo C."/>
            <person name="de Hoog S."/>
            <person name="Gorbushina A."/>
            <person name="Walker B."/>
            <person name="Young S.K."/>
            <person name="Zeng Q."/>
            <person name="Gargeya S."/>
            <person name="Fitzgerald M."/>
            <person name="Haas B."/>
            <person name="Abouelleil A."/>
            <person name="Allen A.W."/>
            <person name="Alvarado L."/>
            <person name="Arachchi H.M."/>
            <person name="Berlin A.M."/>
            <person name="Chapman S.B."/>
            <person name="Gainer-Dewar J."/>
            <person name="Goldberg J."/>
            <person name="Griggs A."/>
            <person name="Gujja S."/>
            <person name="Hansen M."/>
            <person name="Howarth C."/>
            <person name="Imamovic A."/>
            <person name="Ireland A."/>
            <person name="Larimer J."/>
            <person name="McCowan C."/>
            <person name="Murphy C."/>
            <person name="Pearson M."/>
            <person name="Poon T.W."/>
            <person name="Priest M."/>
            <person name="Roberts A."/>
            <person name="Saif S."/>
            <person name="Shea T."/>
            <person name="Sisk P."/>
            <person name="Sykes S."/>
            <person name="Wortman J."/>
            <person name="Nusbaum C."/>
            <person name="Birren B."/>
        </authorList>
    </citation>
    <scope>NUCLEOTIDE SEQUENCE [LARGE SCALE GENOMIC DNA]</scope>
    <source>
        <strain evidence="1 2">CBS 114405</strain>
    </source>
</reference>